<dbReference type="InterPro" id="IPR001296">
    <property type="entry name" value="Glyco_trans_1"/>
</dbReference>
<evidence type="ECO:0000313" key="5">
    <source>
        <dbReference type="Proteomes" id="UP000307244"/>
    </source>
</evidence>
<accession>A0A4U1CI44</accession>
<keyword evidence="1 4" id="KW-0808">Transferase</keyword>
<dbReference type="PANTHER" id="PTHR46401">
    <property type="entry name" value="GLYCOSYLTRANSFERASE WBBK-RELATED"/>
    <property type="match status" value="1"/>
</dbReference>
<dbReference type="Gene3D" id="3.40.50.2000">
    <property type="entry name" value="Glycogen Phosphorylase B"/>
    <property type="match status" value="2"/>
</dbReference>
<comment type="caution">
    <text evidence="4">The sequence shown here is derived from an EMBL/GenBank/DDBJ whole genome shotgun (WGS) entry which is preliminary data.</text>
</comment>
<feature type="domain" description="Glycosyl transferase family 1" evidence="2">
    <location>
        <begin position="196"/>
        <end position="346"/>
    </location>
</feature>
<dbReference type="SUPFAM" id="SSF53756">
    <property type="entry name" value="UDP-Glycosyltransferase/glycogen phosphorylase"/>
    <property type="match status" value="1"/>
</dbReference>
<reference evidence="4 5" key="1">
    <citation type="submission" date="2019-04" db="EMBL/GenBank/DDBJ databases">
        <title>Pedobacter sp. RP-3-15 sp. nov., isolated from Arctic soil.</title>
        <authorList>
            <person name="Dahal R.H."/>
            <person name="Kim D.-U."/>
        </authorList>
    </citation>
    <scope>NUCLEOTIDE SEQUENCE [LARGE SCALE GENOMIC DNA]</scope>
    <source>
        <strain evidence="4 5">RP-3-15</strain>
    </source>
</reference>
<dbReference type="Pfam" id="PF00534">
    <property type="entry name" value="Glycos_transf_1"/>
    <property type="match status" value="1"/>
</dbReference>
<evidence type="ECO:0000259" key="2">
    <source>
        <dbReference type="Pfam" id="PF00534"/>
    </source>
</evidence>
<sequence>MKIGFDGKRAANNFTGLGNYSRSLIAQLASFFPQNQYLVYIQKIKDHPQVADFLKDKQIKVCLPQKPGLLWRTSGIKKQLISDELDLFHGLSHEIPFGINKTGIASVVTIHDLIFLKFPRYFKVIDRFIYKLKAKYACRHADRIVAISECTKRDIVSFFNISPNKIDVVYQSCDDSFKADADAKFNETVRAKFSLPANYILNVGTIETRKNLVTLIKALKNVDSTYKLVVVGRKTGYMELVNQEIDKLGLRERVIFLQNVPFNELPAIYQMAKVFAYPSLYEGFGIPITEAIFSKVPVVAATGSCLEEAGGNTSLYVSPLDHAALASAINQIIASPELHQKMITEGLTHVKRFDNDVIANDMINVYNTTLSAKNN</sequence>
<dbReference type="Pfam" id="PF13439">
    <property type="entry name" value="Glyco_transf_4"/>
    <property type="match status" value="1"/>
</dbReference>
<evidence type="ECO:0000313" key="4">
    <source>
        <dbReference type="EMBL" id="TKC07053.1"/>
    </source>
</evidence>
<dbReference type="Proteomes" id="UP000307244">
    <property type="component" value="Unassembled WGS sequence"/>
</dbReference>
<feature type="domain" description="Glycosyltransferase subfamily 4-like N-terminal" evidence="3">
    <location>
        <begin position="63"/>
        <end position="174"/>
    </location>
</feature>
<dbReference type="EMBL" id="SWBQ01000002">
    <property type="protein sequence ID" value="TKC07053.1"/>
    <property type="molecule type" value="Genomic_DNA"/>
</dbReference>
<keyword evidence="5" id="KW-1185">Reference proteome</keyword>
<evidence type="ECO:0000259" key="3">
    <source>
        <dbReference type="Pfam" id="PF13439"/>
    </source>
</evidence>
<dbReference type="CDD" id="cd03809">
    <property type="entry name" value="GT4_MtfB-like"/>
    <property type="match status" value="1"/>
</dbReference>
<gene>
    <name evidence="4" type="ORF">FA047_07245</name>
</gene>
<evidence type="ECO:0000256" key="1">
    <source>
        <dbReference type="ARBA" id="ARBA00022679"/>
    </source>
</evidence>
<dbReference type="GO" id="GO:0016757">
    <property type="term" value="F:glycosyltransferase activity"/>
    <property type="evidence" value="ECO:0007669"/>
    <property type="project" value="InterPro"/>
</dbReference>
<name>A0A4U1CI44_9SPHI</name>
<dbReference type="GO" id="GO:0009103">
    <property type="term" value="P:lipopolysaccharide biosynthetic process"/>
    <property type="evidence" value="ECO:0007669"/>
    <property type="project" value="TreeGrafter"/>
</dbReference>
<dbReference type="PANTHER" id="PTHR46401:SF2">
    <property type="entry name" value="GLYCOSYLTRANSFERASE WBBK-RELATED"/>
    <property type="match status" value="1"/>
</dbReference>
<dbReference type="OrthoDB" id="9801609at2"/>
<proteinExistence type="predicted"/>
<dbReference type="InterPro" id="IPR028098">
    <property type="entry name" value="Glyco_trans_4-like_N"/>
</dbReference>
<protein>
    <submittedName>
        <fullName evidence="4">Glycosyltransferase family 4 protein</fullName>
    </submittedName>
</protein>
<organism evidence="4 5">
    <name type="scientific">Pedobacter frigoris</name>
    <dbReference type="NCBI Taxonomy" id="2571272"/>
    <lineage>
        <taxon>Bacteria</taxon>
        <taxon>Pseudomonadati</taxon>
        <taxon>Bacteroidota</taxon>
        <taxon>Sphingobacteriia</taxon>
        <taxon>Sphingobacteriales</taxon>
        <taxon>Sphingobacteriaceae</taxon>
        <taxon>Pedobacter</taxon>
    </lineage>
</organism>
<dbReference type="AlphaFoldDB" id="A0A4U1CI44"/>
<dbReference type="RefSeq" id="WP_136835326.1">
    <property type="nucleotide sequence ID" value="NZ_SWBQ01000002.1"/>
</dbReference>